<dbReference type="RefSeq" id="WP_218641126.1">
    <property type="nucleotide sequence ID" value="NZ_CP113787.1"/>
</dbReference>
<dbReference type="AlphaFoldDB" id="A0AA47FIA3"/>
<dbReference type="EMBL" id="CP113787">
    <property type="protein sequence ID" value="WAL42463.1"/>
    <property type="molecule type" value="Genomic_DNA"/>
</dbReference>
<dbReference type="Proteomes" id="UP001163127">
    <property type="component" value="Chromosome"/>
</dbReference>
<organism evidence="2 3">
    <name type="scientific">Actinomyces naeslundii</name>
    <dbReference type="NCBI Taxonomy" id="1655"/>
    <lineage>
        <taxon>Bacteria</taxon>
        <taxon>Bacillati</taxon>
        <taxon>Actinomycetota</taxon>
        <taxon>Actinomycetes</taxon>
        <taxon>Actinomycetales</taxon>
        <taxon>Actinomycetaceae</taxon>
        <taxon>Actinomyces</taxon>
    </lineage>
</organism>
<dbReference type="Pfam" id="PF00929">
    <property type="entry name" value="RNase_T"/>
    <property type="match status" value="1"/>
</dbReference>
<keyword evidence="2" id="KW-0378">Hydrolase</keyword>
<gene>
    <name evidence="2" type="ORF">OFA60_10440</name>
</gene>
<evidence type="ECO:0000259" key="1">
    <source>
        <dbReference type="SMART" id="SM00479"/>
    </source>
</evidence>
<keyword evidence="2" id="KW-0269">Exonuclease</keyword>
<evidence type="ECO:0000313" key="3">
    <source>
        <dbReference type="Proteomes" id="UP001163127"/>
    </source>
</evidence>
<evidence type="ECO:0000313" key="2">
    <source>
        <dbReference type="EMBL" id="WAL42463.1"/>
    </source>
</evidence>
<dbReference type="PANTHER" id="PTHR30231">
    <property type="entry name" value="DNA POLYMERASE III SUBUNIT EPSILON"/>
    <property type="match status" value="1"/>
</dbReference>
<dbReference type="GO" id="GO:0005829">
    <property type="term" value="C:cytosol"/>
    <property type="evidence" value="ECO:0007669"/>
    <property type="project" value="TreeGrafter"/>
</dbReference>
<protein>
    <submittedName>
        <fullName evidence="2">3'-5' exonuclease</fullName>
    </submittedName>
</protein>
<dbReference type="InterPro" id="IPR013520">
    <property type="entry name" value="Ribonucl_H"/>
</dbReference>
<sequence length="312" mass="35329">MNAMIDAAVRNSVNVMEYYVIQVTVIQHRMKAYNDEVLTVQNWLSLGLPAPREDYRIKLRARLAKAQELVAKSEGRDSLHYHNEWKRLVELGRINKAQKASHSSVSTGYSTVHPEVSYRRSSSGVRPAGKKIRSPSLVPGRSDLKASTFVAVDFETANESYVSACQIALVLMCEGEVVDRYSTYLKPPRGHDYFKNTQLHGIGVKEVLRAPTWLDVSAVISRFIGDVPVWAHNSSFDSGVWRKLDEYYGICTQPRRFYCSLWTSKKIIPGLVNYELPTVLRECDPSFHLDHHRADSDAEACARIVCVLQRLA</sequence>
<name>A0AA47FIA3_ACTNA</name>
<reference evidence="2" key="1">
    <citation type="submission" date="2022-11" db="EMBL/GenBank/DDBJ databases">
        <title>Dental biofilm bacteria. Genome sequencing and assembly.</title>
        <authorList>
            <person name="Robertsson C."/>
        </authorList>
    </citation>
    <scope>NUCLEOTIDE SEQUENCE</scope>
    <source>
        <strain evidence="2">CW</strain>
    </source>
</reference>
<keyword evidence="2" id="KW-0540">Nuclease</keyword>
<accession>A0AA47FIA3</accession>
<dbReference type="PANTHER" id="PTHR30231:SF42">
    <property type="entry name" value="EXONUCLEASE"/>
    <property type="match status" value="1"/>
</dbReference>
<dbReference type="CDD" id="cd06130">
    <property type="entry name" value="DNA_pol_III_epsilon_like"/>
    <property type="match status" value="1"/>
</dbReference>
<feature type="domain" description="Exonuclease" evidence="1">
    <location>
        <begin position="148"/>
        <end position="312"/>
    </location>
</feature>
<dbReference type="SMART" id="SM00479">
    <property type="entry name" value="EXOIII"/>
    <property type="match status" value="1"/>
</dbReference>
<proteinExistence type="predicted"/>
<dbReference type="GO" id="GO:0008408">
    <property type="term" value="F:3'-5' exonuclease activity"/>
    <property type="evidence" value="ECO:0007669"/>
    <property type="project" value="TreeGrafter"/>
</dbReference>